<dbReference type="InterPro" id="IPR033602">
    <property type="entry name" value="CIMAP3"/>
</dbReference>
<accession>A0A6J1TDP9</accession>
<sequence length="417" mass="45376">MWLWGSESEPASDRHWDYYLPVREQEQARVAFGSAQSRAVMPLAGLKGGASRLANLALRTTDALRDLGPAAYHAANLGALYDVLHKVTSKRGVGPGARTALRFREVDQHLPAPNTYQVVLGGLSGAPCAVPFNTNTTRTALVCSDTPGPGSYSPGAFNLPGVPVAVRCGAGEGPGRCEGCLQELPAGVEFWALDAAVQGLARGCVLCQACMLGARRQPRDLARYTRWQLDAFRKTRDCSDIHRHEGTKAKILLVDPKTVAKRRRKEAYLAKYFRDHTVVDPDFMPGTEPAKLTEGEQARGVPRKDDFCCLHEAFNSFNKDHMSFGLRLPSDLIYNTMKRCALDFHPSLSSSLRTTTERSSSLKSDGRRRSGGSRALHSLKSSGATQSEHGGASTADQSRRESTTHVTGREGESPPRT</sequence>
<dbReference type="RefSeq" id="XP_026291634.1">
    <property type="nucleotide sequence ID" value="XM_026435849.2"/>
</dbReference>
<protein>
    <submittedName>
        <fullName evidence="3">Uncharacterized protein LOC113216117 isoform X2</fullName>
    </submittedName>
</protein>
<dbReference type="PANTHER" id="PTHR31508">
    <property type="entry name" value="PROTEIN PITCHFORK"/>
    <property type="match status" value="1"/>
</dbReference>
<evidence type="ECO:0000256" key="1">
    <source>
        <dbReference type="SAM" id="MobiDB-lite"/>
    </source>
</evidence>
<organism evidence="2 3">
    <name type="scientific">Frankliniella occidentalis</name>
    <name type="common">Western flower thrips</name>
    <name type="synonym">Euthrips occidentalis</name>
    <dbReference type="NCBI Taxonomy" id="133901"/>
    <lineage>
        <taxon>Eukaryota</taxon>
        <taxon>Metazoa</taxon>
        <taxon>Ecdysozoa</taxon>
        <taxon>Arthropoda</taxon>
        <taxon>Hexapoda</taxon>
        <taxon>Insecta</taxon>
        <taxon>Pterygota</taxon>
        <taxon>Neoptera</taxon>
        <taxon>Paraneoptera</taxon>
        <taxon>Thysanoptera</taxon>
        <taxon>Terebrantia</taxon>
        <taxon>Thripoidea</taxon>
        <taxon>Thripidae</taxon>
        <taxon>Frankliniella</taxon>
    </lineage>
</organism>
<keyword evidence="2" id="KW-1185">Reference proteome</keyword>
<dbReference type="GeneID" id="113216117"/>
<proteinExistence type="predicted"/>
<dbReference type="PANTHER" id="PTHR31508:SF2">
    <property type="entry name" value="PROTEIN PITCHFORK"/>
    <property type="match status" value="1"/>
</dbReference>
<reference evidence="3" key="1">
    <citation type="submission" date="2025-08" db="UniProtKB">
        <authorList>
            <consortium name="RefSeq"/>
        </authorList>
    </citation>
    <scope>IDENTIFICATION</scope>
    <source>
        <tissue evidence="3">Whole organism</tissue>
    </source>
</reference>
<dbReference type="AlphaFoldDB" id="A0A6J1TDP9"/>
<dbReference type="GO" id="GO:0008092">
    <property type="term" value="F:cytoskeletal protein binding"/>
    <property type="evidence" value="ECO:0007669"/>
    <property type="project" value="TreeGrafter"/>
</dbReference>
<feature type="compositionally biased region" description="Basic and acidic residues" evidence="1">
    <location>
        <begin position="397"/>
        <end position="417"/>
    </location>
</feature>
<dbReference type="GO" id="GO:0031344">
    <property type="term" value="P:regulation of cell projection organization"/>
    <property type="evidence" value="ECO:0007669"/>
    <property type="project" value="TreeGrafter"/>
</dbReference>
<feature type="region of interest" description="Disordered" evidence="1">
    <location>
        <begin position="349"/>
        <end position="417"/>
    </location>
</feature>
<gene>
    <name evidence="3" type="primary">LOC113216117</name>
</gene>
<dbReference type="Proteomes" id="UP000504606">
    <property type="component" value="Unplaced"/>
</dbReference>
<evidence type="ECO:0000313" key="2">
    <source>
        <dbReference type="Proteomes" id="UP000504606"/>
    </source>
</evidence>
<name>A0A6J1TDP9_FRAOC</name>
<evidence type="ECO:0000313" key="3">
    <source>
        <dbReference type="RefSeq" id="XP_026291634.1"/>
    </source>
</evidence>
<feature type="compositionally biased region" description="Low complexity" evidence="1">
    <location>
        <begin position="349"/>
        <end position="363"/>
    </location>
</feature>